<organism evidence="1 2">
    <name type="scientific">Etheostoma spectabile</name>
    <name type="common">orangethroat darter</name>
    <dbReference type="NCBI Taxonomy" id="54343"/>
    <lineage>
        <taxon>Eukaryota</taxon>
        <taxon>Metazoa</taxon>
        <taxon>Chordata</taxon>
        <taxon>Craniata</taxon>
        <taxon>Vertebrata</taxon>
        <taxon>Euteleostomi</taxon>
        <taxon>Actinopterygii</taxon>
        <taxon>Neopterygii</taxon>
        <taxon>Teleostei</taxon>
        <taxon>Neoteleostei</taxon>
        <taxon>Acanthomorphata</taxon>
        <taxon>Eupercaria</taxon>
        <taxon>Perciformes</taxon>
        <taxon>Percoidei</taxon>
        <taxon>Percidae</taxon>
        <taxon>Etheostomatinae</taxon>
        <taxon>Etheostoma</taxon>
    </lineage>
</organism>
<comment type="caution">
    <text evidence="1">The sequence shown here is derived from an EMBL/GenBank/DDBJ whole genome shotgun (WGS) entry which is preliminary data.</text>
</comment>
<protein>
    <submittedName>
        <fullName evidence="1">Uncharacterized protein</fullName>
    </submittedName>
</protein>
<gene>
    <name evidence="1" type="ORF">FQN60_012488</name>
</gene>
<reference evidence="1 2" key="1">
    <citation type="submission" date="2019-08" db="EMBL/GenBank/DDBJ databases">
        <title>A chromosome-level genome assembly, high-density linkage maps, and genome scans reveal the genomic architecture of hybrid incompatibilities underlying speciation via character displacement in darters (Percidae: Etheostominae).</title>
        <authorList>
            <person name="Moran R.L."/>
            <person name="Catchen J.M."/>
            <person name="Fuller R.C."/>
        </authorList>
    </citation>
    <scope>NUCLEOTIDE SEQUENCE [LARGE SCALE GENOMIC DNA]</scope>
    <source>
        <strain evidence="1">EspeVRDwgs_2016</strain>
        <tissue evidence="1">Muscle</tissue>
    </source>
</reference>
<evidence type="ECO:0000313" key="2">
    <source>
        <dbReference type="Proteomes" id="UP000327493"/>
    </source>
</evidence>
<evidence type="ECO:0000313" key="1">
    <source>
        <dbReference type="EMBL" id="KAA8595353.1"/>
    </source>
</evidence>
<dbReference type="AlphaFoldDB" id="A0A5J5DQ83"/>
<dbReference type="EMBL" id="VOFY01000002">
    <property type="protein sequence ID" value="KAA8595353.1"/>
    <property type="molecule type" value="Genomic_DNA"/>
</dbReference>
<sequence length="134" mass="14575">GFVGSRTDSITSQRVSVGHVTWDKVAVALSKLGVQLGLALFTTRLVQVDHGHLRDQTLFWSPQQTGNSWTAGPRWGGWTWTHLGGALQQGVDHRSANALSPPEELVVLHSDPSTWSLAFTLALLSDRIPVTLRG</sequence>
<keyword evidence="2" id="KW-1185">Reference proteome</keyword>
<dbReference type="Proteomes" id="UP000327493">
    <property type="component" value="Chromosome 2"/>
</dbReference>
<proteinExistence type="predicted"/>
<accession>A0A5J5DQ83</accession>
<name>A0A5J5DQ83_9PERO</name>
<feature type="non-terminal residue" evidence="1">
    <location>
        <position position="1"/>
    </location>
</feature>